<name>A0AAJ8C282_ASPNG</name>
<dbReference type="AlphaFoldDB" id="A0AAJ8C282"/>
<dbReference type="GeneID" id="84590288"/>
<evidence type="ECO:0000313" key="1">
    <source>
        <dbReference type="RefSeq" id="XP_059606836.1"/>
    </source>
</evidence>
<proteinExistence type="predicted"/>
<dbReference type="RefSeq" id="XP_059606836.1">
    <property type="nucleotide sequence ID" value="XM_059746212.1"/>
</dbReference>
<dbReference type="KEGG" id="ang:An02g03920"/>
<gene>
    <name evidence="1" type="ORF">An02g03920</name>
</gene>
<reference evidence="1" key="2">
    <citation type="submission" date="2025-08" db="UniProtKB">
        <authorList>
            <consortium name="RefSeq"/>
        </authorList>
    </citation>
    <scope>IDENTIFICATION</scope>
</reference>
<organism evidence="1">
    <name type="scientific">Aspergillus niger</name>
    <dbReference type="NCBI Taxonomy" id="5061"/>
    <lineage>
        <taxon>Eukaryota</taxon>
        <taxon>Fungi</taxon>
        <taxon>Dikarya</taxon>
        <taxon>Ascomycota</taxon>
        <taxon>Pezizomycotina</taxon>
        <taxon>Eurotiomycetes</taxon>
        <taxon>Eurotiomycetidae</taxon>
        <taxon>Eurotiales</taxon>
        <taxon>Aspergillaceae</taxon>
        <taxon>Aspergillus</taxon>
        <taxon>Aspergillus subgen. Circumdati</taxon>
    </lineage>
</organism>
<protein>
    <submittedName>
        <fullName evidence="1">Uncharacterized protein</fullName>
    </submittedName>
</protein>
<sequence length="161" mass="17687">MGTVGASSDGWIIRYDFLSPFRKGVIHDERLRAPILVSDPSAFFQIKSLLRDSTSTRQQFTSHPQPSGEARQGTDSLHLTYQIANPADRSCHPPSYPPILRNRHTVMNAAQQWGPYATYSPTSGQVGRHDKTKLVDTDARMNIAVGMPAAAPVCAQGPSQR</sequence>
<reference evidence="1" key="1">
    <citation type="submission" date="2025-02" db="EMBL/GenBank/DDBJ databases">
        <authorList>
            <consortium name="NCBI Genome Project"/>
        </authorList>
    </citation>
    <scope>NUCLEOTIDE SEQUENCE</scope>
</reference>
<accession>A0AAJ8C282</accession>
<dbReference type="VEuPathDB" id="FungiDB:An02g03920"/>